<dbReference type="CDD" id="cd07377">
    <property type="entry name" value="WHTH_GntR"/>
    <property type="match status" value="1"/>
</dbReference>
<evidence type="ECO:0000259" key="5">
    <source>
        <dbReference type="PROSITE" id="PS50949"/>
    </source>
</evidence>
<dbReference type="InterPro" id="IPR000524">
    <property type="entry name" value="Tscrpt_reg_HTH_GntR"/>
</dbReference>
<dbReference type="HOGENOM" id="CLU_063236_5_2_9"/>
<dbReference type="InterPro" id="IPR028978">
    <property type="entry name" value="Chorismate_lyase_/UTRA_dom_sf"/>
</dbReference>
<organism evidence="6 7">
    <name type="scientific">Mitsuokella multacida DSM 20544</name>
    <dbReference type="NCBI Taxonomy" id="500635"/>
    <lineage>
        <taxon>Bacteria</taxon>
        <taxon>Bacillati</taxon>
        <taxon>Bacillota</taxon>
        <taxon>Negativicutes</taxon>
        <taxon>Selenomonadales</taxon>
        <taxon>Selenomonadaceae</taxon>
        <taxon>Mitsuokella</taxon>
    </lineage>
</organism>
<accession>C9KLA8</accession>
<dbReference type="PANTHER" id="PTHR44846:SF12">
    <property type="entry name" value="HTH-TYPE TRANSCRIPTIONAL REGULATOR TRER"/>
    <property type="match status" value="1"/>
</dbReference>
<keyword evidence="3" id="KW-0804">Transcription</keyword>
<dbReference type="GO" id="GO:0003677">
    <property type="term" value="F:DNA binding"/>
    <property type="evidence" value="ECO:0007669"/>
    <property type="project" value="UniProtKB-UniRule"/>
</dbReference>
<dbReference type="PANTHER" id="PTHR44846">
    <property type="entry name" value="MANNOSYL-D-GLYCERATE TRANSPORT/METABOLISM SYSTEM REPRESSOR MNGR-RELATED"/>
    <property type="match status" value="1"/>
</dbReference>
<comment type="caution">
    <text evidence="6">The sequence shown here is derived from an EMBL/GenBank/DDBJ whole genome shotgun (WGS) entry which is preliminary data.</text>
</comment>
<dbReference type="PATRIC" id="fig|500635.8.peg.402"/>
<evidence type="ECO:0000313" key="7">
    <source>
        <dbReference type="Proteomes" id="UP000003671"/>
    </source>
</evidence>
<dbReference type="Proteomes" id="UP000003671">
    <property type="component" value="Unassembled WGS sequence"/>
</dbReference>
<dbReference type="Pfam" id="PF00392">
    <property type="entry name" value="GntR"/>
    <property type="match status" value="1"/>
</dbReference>
<dbReference type="InterPro" id="IPR036388">
    <property type="entry name" value="WH-like_DNA-bd_sf"/>
</dbReference>
<reference evidence="6" key="1">
    <citation type="submission" date="2009-09" db="EMBL/GenBank/DDBJ databases">
        <authorList>
            <person name="Weinstock G."/>
            <person name="Sodergren E."/>
            <person name="Clifton S."/>
            <person name="Fulton L."/>
            <person name="Fulton B."/>
            <person name="Courtney L."/>
            <person name="Fronick C."/>
            <person name="Harrison M."/>
            <person name="Strong C."/>
            <person name="Farmer C."/>
            <person name="Delahaunty K."/>
            <person name="Markovic C."/>
            <person name="Hall O."/>
            <person name="Minx P."/>
            <person name="Tomlinson C."/>
            <person name="Mitreva M."/>
            <person name="Nelson J."/>
            <person name="Hou S."/>
            <person name="Wollam A."/>
            <person name="Pepin K.H."/>
            <person name="Johnson M."/>
            <person name="Bhonagiri V."/>
            <person name="Nash W.E."/>
            <person name="Warren W."/>
            <person name="Chinwalla A."/>
            <person name="Mardis E.R."/>
            <person name="Wilson R.K."/>
        </authorList>
    </citation>
    <scope>NUCLEOTIDE SEQUENCE [LARGE SCALE GENOMIC DNA]</scope>
    <source>
        <strain evidence="6">DSM 20544</strain>
    </source>
</reference>
<dbReference type="PRINTS" id="PR00035">
    <property type="entry name" value="HTHGNTR"/>
</dbReference>
<protein>
    <recommendedName>
        <fullName evidence="4">Trehalose operon repressor</fullName>
    </recommendedName>
</protein>
<gene>
    <name evidence="6" type="primary">treR</name>
    <name evidence="6" type="ORF">MITSMUL_04007</name>
</gene>
<feature type="domain" description="HTH gntR-type" evidence="5">
    <location>
        <begin position="26"/>
        <end position="94"/>
    </location>
</feature>
<dbReference type="GO" id="GO:0045892">
    <property type="term" value="P:negative regulation of DNA-templated transcription"/>
    <property type="evidence" value="ECO:0007669"/>
    <property type="project" value="TreeGrafter"/>
</dbReference>
<evidence type="ECO:0000256" key="1">
    <source>
        <dbReference type="ARBA" id="ARBA00023015"/>
    </source>
</evidence>
<dbReference type="NCBIfam" id="TIGR02404">
    <property type="entry name" value="trehalos_R_Bsub"/>
    <property type="match status" value="1"/>
</dbReference>
<dbReference type="AlphaFoldDB" id="C9KLA8"/>
<dbReference type="PROSITE" id="PS50949">
    <property type="entry name" value="HTH_GNTR"/>
    <property type="match status" value="1"/>
</dbReference>
<dbReference type="eggNOG" id="COG2188">
    <property type="taxonomic scope" value="Bacteria"/>
</dbReference>
<dbReference type="STRING" id="500635.MITSMUL_04007"/>
<dbReference type="SUPFAM" id="SSF46785">
    <property type="entry name" value="Winged helix' DNA-binding domain"/>
    <property type="match status" value="1"/>
</dbReference>
<dbReference type="InterPro" id="IPR050679">
    <property type="entry name" value="Bact_HTH_transcr_reg"/>
</dbReference>
<dbReference type="Gene3D" id="3.40.1410.10">
    <property type="entry name" value="Chorismate lyase-like"/>
    <property type="match status" value="1"/>
</dbReference>
<sequence length="267" mass="30629">MTALHPIIKKTYFSNKNDQGRNFMPKAKFNDIYKDLKKKIEAHAYPYQSLLPSEHELTEVYDCSRNTVRRALRGLIERGYAQAIQGKGVRVLYQTPEQSTFRIGGIETFQESAARNHLNAETRVIHFSEVRCDEALSDKTGFPAGELLFDIRRVRYLDGKPLILDKNLFRTDLVPGLTPEIASHSIYAYIEDTLGMTIVTSKRRMTVERATEEDEALLDLGNYNCLAVITSQAFNDNGIQLEYTVSRHHPERFCFEDTATRQRTTAR</sequence>
<keyword evidence="2" id="KW-0238">DNA-binding</keyword>
<name>C9KLA8_9FIRM</name>
<evidence type="ECO:0000256" key="4">
    <source>
        <dbReference type="NCBIfam" id="TIGR02404"/>
    </source>
</evidence>
<evidence type="ECO:0000256" key="3">
    <source>
        <dbReference type="ARBA" id="ARBA00023163"/>
    </source>
</evidence>
<dbReference type="EMBL" id="ABWK02000010">
    <property type="protein sequence ID" value="EEX69386.1"/>
    <property type="molecule type" value="Genomic_DNA"/>
</dbReference>
<keyword evidence="1" id="KW-0805">Transcription regulation</keyword>
<dbReference type="GO" id="GO:0003700">
    <property type="term" value="F:DNA-binding transcription factor activity"/>
    <property type="evidence" value="ECO:0007669"/>
    <property type="project" value="UniProtKB-UniRule"/>
</dbReference>
<evidence type="ECO:0000313" key="6">
    <source>
        <dbReference type="EMBL" id="EEX69386.1"/>
    </source>
</evidence>
<dbReference type="SMART" id="SM00345">
    <property type="entry name" value="HTH_GNTR"/>
    <property type="match status" value="1"/>
</dbReference>
<dbReference type="InterPro" id="IPR036390">
    <property type="entry name" value="WH_DNA-bd_sf"/>
</dbReference>
<dbReference type="Gene3D" id="1.10.10.10">
    <property type="entry name" value="Winged helix-like DNA-binding domain superfamily/Winged helix DNA-binding domain"/>
    <property type="match status" value="1"/>
</dbReference>
<dbReference type="SUPFAM" id="SSF64288">
    <property type="entry name" value="Chorismate lyase-like"/>
    <property type="match status" value="1"/>
</dbReference>
<dbReference type="InterPro" id="IPR012770">
    <property type="entry name" value="TreR"/>
</dbReference>
<keyword evidence="7" id="KW-1185">Reference proteome</keyword>
<evidence type="ECO:0000256" key="2">
    <source>
        <dbReference type="ARBA" id="ARBA00023125"/>
    </source>
</evidence>
<dbReference type="InterPro" id="IPR011663">
    <property type="entry name" value="UTRA"/>
</dbReference>
<proteinExistence type="predicted"/>
<dbReference type="SMART" id="SM00866">
    <property type="entry name" value="UTRA"/>
    <property type="match status" value="1"/>
</dbReference>
<dbReference type="Pfam" id="PF07702">
    <property type="entry name" value="UTRA"/>
    <property type="match status" value="1"/>
</dbReference>